<evidence type="ECO:0000313" key="2">
    <source>
        <dbReference type="EMBL" id="SFA94813.1"/>
    </source>
</evidence>
<sequence>MGSAISPTRRASAPYDRHVEEGTRGHGRATLGLVVLVACLTVACGPRSAPEDAAPSPVTTSEPVADPDAVQEAEATLRAFFAVKGRAEDPLSVRIDEQSVHLTARDVHPSAAYEAGMQDRPSGITDSTVSVDLSSPRWTGDTIRIDFDFHSTGVSYPMIGDRLQRDAGVPAKSHWAGTATLENQDGAWLIDDLTADSFGSAVG</sequence>
<organism evidence="2 3">
    <name type="scientific">Nocardioides alpinus</name>
    <dbReference type="NCBI Taxonomy" id="748909"/>
    <lineage>
        <taxon>Bacteria</taxon>
        <taxon>Bacillati</taxon>
        <taxon>Actinomycetota</taxon>
        <taxon>Actinomycetes</taxon>
        <taxon>Propionibacteriales</taxon>
        <taxon>Nocardioidaceae</taxon>
        <taxon>Nocardioides</taxon>
    </lineage>
</organism>
<feature type="region of interest" description="Disordered" evidence="1">
    <location>
        <begin position="47"/>
        <end position="68"/>
    </location>
</feature>
<protein>
    <submittedName>
        <fullName evidence="2">Uncharacterized protein</fullName>
    </submittedName>
</protein>
<feature type="compositionally biased region" description="Basic and acidic residues" evidence="1">
    <location>
        <begin position="15"/>
        <end position="24"/>
    </location>
</feature>
<accession>A0A1I0X435</accession>
<name>A0A1I0X435_9ACTN</name>
<dbReference type="STRING" id="748909.SAMN05192575_10273"/>
<feature type="region of interest" description="Disordered" evidence="1">
    <location>
        <begin position="1"/>
        <end position="24"/>
    </location>
</feature>
<dbReference type="EMBL" id="FOKC01000002">
    <property type="protein sequence ID" value="SFA94813.1"/>
    <property type="molecule type" value="Genomic_DNA"/>
</dbReference>
<gene>
    <name evidence="2" type="ORF">SAMN05192575_10273</name>
</gene>
<dbReference type="AlphaFoldDB" id="A0A1I0X435"/>
<reference evidence="2" key="1">
    <citation type="submission" date="2016-10" db="EMBL/GenBank/DDBJ databases">
        <authorList>
            <person name="de Groot N.N."/>
        </authorList>
    </citation>
    <scope>NUCLEOTIDE SEQUENCE [LARGE SCALE GENOMIC DNA]</scope>
    <source>
        <strain evidence="2">CGMCC 1.10697</strain>
    </source>
</reference>
<proteinExistence type="predicted"/>
<dbReference type="Proteomes" id="UP000199113">
    <property type="component" value="Unassembled WGS sequence"/>
</dbReference>
<evidence type="ECO:0000313" key="3">
    <source>
        <dbReference type="Proteomes" id="UP000199113"/>
    </source>
</evidence>
<evidence type="ECO:0000256" key="1">
    <source>
        <dbReference type="SAM" id="MobiDB-lite"/>
    </source>
</evidence>